<protein>
    <submittedName>
        <fullName evidence="2">Uncharacterized protein</fullName>
    </submittedName>
</protein>
<organism evidence="2 3">
    <name type="scientific">Actinacidiphila rubida</name>
    <dbReference type="NCBI Taxonomy" id="310780"/>
    <lineage>
        <taxon>Bacteria</taxon>
        <taxon>Bacillati</taxon>
        <taxon>Actinomycetota</taxon>
        <taxon>Actinomycetes</taxon>
        <taxon>Kitasatosporales</taxon>
        <taxon>Streptomycetaceae</taxon>
        <taxon>Actinacidiphila</taxon>
    </lineage>
</organism>
<dbReference type="EMBL" id="FODD01000039">
    <property type="protein sequence ID" value="SEO73611.1"/>
    <property type="molecule type" value="Genomic_DNA"/>
</dbReference>
<name>A0A1H8S4J2_9ACTN</name>
<proteinExistence type="predicted"/>
<gene>
    <name evidence="2" type="ORF">SAMN05216267_103936</name>
</gene>
<accession>A0A1H8S4J2</accession>
<dbReference type="Proteomes" id="UP000181951">
    <property type="component" value="Unassembled WGS sequence"/>
</dbReference>
<dbReference type="STRING" id="310780.SAMN05216267_103936"/>
<dbReference type="AlphaFoldDB" id="A0A1H8S4J2"/>
<keyword evidence="3" id="KW-1185">Reference proteome</keyword>
<evidence type="ECO:0000313" key="2">
    <source>
        <dbReference type="EMBL" id="SEO73611.1"/>
    </source>
</evidence>
<evidence type="ECO:0000313" key="3">
    <source>
        <dbReference type="Proteomes" id="UP000181951"/>
    </source>
</evidence>
<sequence length="367" mass="39883">MRYHVEHLACATTLRQLPRAFGEITDTVAARQAVEHRNRQVTSAFTTHLLPHTADLLCLARQGLDAMPPARHHTGWRLLLDDLDHATERIHHHLDGPANGTGYRVRMRAQLWPYLTTWAEHSLIVRDLIAQHRAAAVPVLPVAKREQLTALALEARERGELEPFESWFDAAGSLITLAYLTEHDDSSVVALAVDPTGDITALGRYENEYEAGWASPPPVPAGVLRPDAPWRSEQPQPDSEFGILIRDVITSAHTGDVSRSIAEVVNDGGQLPQLAGFLRVCAEFAGALDTVQGRMTGARLSVLAAQADALTREVAAAGEELGAQVAVLPPYRVPYPRHVAVPPGQALQTAAPPRASGNAPVAFARRK</sequence>
<dbReference type="OrthoDB" id="4304146at2"/>
<reference evidence="2 3" key="1">
    <citation type="submission" date="2016-10" db="EMBL/GenBank/DDBJ databases">
        <authorList>
            <person name="de Groot N.N."/>
        </authorList>
    </citation>
    <scope>NUCLEOTIDE SEQUENCE [LARGE SCALE GENOMIC DNA]</scope>
    <source>
        <strain evidence="2 3">CGMCC 4.2026</strain>
    </source>
</reference>
<dbReference type="RefSeq" id="WP_069462055.1">
    <property type="nucleotide sequence ID" value="NZ_FODD01000039.1"/>
</dbReference>
<evidence type="ECO:0000256" key="1">
    <source>
        <dbReference type="SAM" id="MobiDB-lite"/>
    </source>
</evidence>
<feature type="region of interest" description="Disordered" evidence="1">
    <location>
        <begin position="346"/>
        <end position="367"/>
    </location>
</feature>